<dbReference type="HAMAP" id="MF_01411">
    <property type="entry name" value="LPS_assembly_LptD"/>
    <property type="match status" value="1"/>
</dbReference>
<feature type="domain" description="LptD C-terminal" evidence="2">
    <location>
        <begin position="287"/>
        <end position="480"/>
    </location>
</feature>
<protein>
    <submittedName>
        <fullName evidence="4">Uncharacterized protein</fullName>
    </submittedName>
</protein>
<dbReference type="Gene3D" id="2.60.450.10">
    <property type="entry name" value="Lipopolysaccharide (LPS) transport protein A like domain"/>
    <property type="match status" value="1"/>
</dbReference>
<dbReference type="GO" id="GO:0015920">
    <property type="term" value="P:lipopolysaccharide transport"/>
    <property type="evidence" value="ECO:0007669"/>
    <property type="project" value="InterPro"/>
</dbReference>
<dbReference type="PROSITE" id="PS51257">
    <property type="entry name" value="PROKAR_LIPOPROTEIN"/>
    <property type="match status" value="1"/>
</dbReference>
<feature type="chain" id="PRO_5015769023" evidence="1">
    <location>
        <begin position="31"/>
        <end position="658"/>
    </location>
</feature>
<sequence>MKGNITRNCLLFFVSLIFFSCSLFTTFCLAANTVITSDKLEYFGETQKYVATGSASVERDGAILKSDEITFYEDSSEAVAFGHVQYNDADASIKAGKAEMNLDAKTGTLFDAEVFYKKYNYHISGKEIEKRAEDYYYSPDATITTCDAPVPEWCFKGKDVNAIAEKKVIATNATFRIKDLPVLYTPYLWAPFLKDRQTGFLMPLVSNSKKRGVSLTLPFYWAFAENRDLTVVLDAYSKRGIGSGLEYRFVEPGGATGNWWAYHIYDTELEKDFWEVRGLYENRHSEGLGGYLNVNYVNDKEFYQQFSTRRDIRTLRYLESTGELNLNLNDSRLYLLSQYWQDLKGDTSLTPQKLPEAGYVLHYTPVGDFLLSASMNAANIWRESGPSAGRVDIYPRILHSLGKDVVLTQTAALRGTAYSFYQDEETDNFKQRGAFEYDGIIHTRLYRSYSAFTHIVEPSVRYHFIYSSSNDIPLLDSTELFRKTSNIELSILNRAVVKGTELFAIRLTQPVDTYSGRPFQPLKLDVVVRSPVPLTMEATYDVYSGSLDTVTSSVNFKVFEANLVFGQRYNRKDEIMMFTTYVAFSPFKALQIAGQAWYDAKGPGLRDVRVDVKYEKQCWGLRLEAVKSPGDFTMKVLFDLAGISSRSQMKMREYSPTL</sequence>
<feature type="signal peptide" evidence="1">
    <location>
        <begin position="1"/>
        <end position="30"/>
    </location>
</feature>
<evidence type="ECO:0000259" key="3">
    <source>
        <dbReference type="Pfam" id="PF19838"/>
    </source>
</evidence>
<dbReference type="InterPro" id="IPR020889">
    <property type="entry name" value="LipoPS_assembly_LptD"/>
</dbReference>
<accession>A0A2U3QGT9</accession>
<dbReference type="GO" id="GO:1990351">
    <property type="term" value="C:transporter complex"/>
    <property type="evidence" value="ECO:0007669"/>
    <property type="project" value="TreeGrafter"/>
</dbReference>
<dbReference type="GO" id="GO:0009279">
    <property type="term" value="C:cell outer membrane"/>
    <property type="evidence" value="ECO:0007669"/>
    <property type="project" value="InterPro"/>
</dbReference>
<evidence type="ECO:0000313" key="5">
    <source>
        <dbReference type="Proteomes" id="UP000245125"/>
    </source>
</evidence>
<proteinExistence type="inferred from homology"/>
<keyword evidence="1" id="KW-0732">Signal</keyword>
<dbReference type="InterPro" id="IPR045659">
    <property type="entry name" value="LptD_2"/>
</dbReference>
<dbReference type="Pfam" id="PF19838">
    <property type="entry name" value="LptD_2"/>
    <property type="match status" value="1"/>
</dbReference>
<dbReference type="Pfam" id="PF04453">
    <property type="entry name" value="LptD"/>
    <property type="match status" value="1"/>
</dbReference>
<dbReference type="EMBL" id="OUUY01000075">
    <property type="protein sequence ID" value="SPQ00636.1"/>
    <property type="molecule type" value="Genomic_DNA"/>
</dbReference>
<dbReference type="GO" id="GO:0043165">
    <property type="term" value="P:Gram-negative-bacterium-type cell outer membrane assembly"/>
    <property type="evidence" value="ECO:0007669"/>
    <property type="project" value="InterPro"/>
</dbReference>
<evidence type="ECO:0000313" key="4">
    <source>
        <dbReference type="EMBL" id="SPQ00636.1"/>
    </source>
</evidence>
<reference evidence="5" key="1">
    <citation type="submission" date="2018-03" db="EMBL/GenBank/DDBJ databases">
        <authorList>
            <person name="Zecchin S."/>
        </authorList>
    </citation>
    <scope>NUCLEOTIDE SEQUENCE [LARGE SCALE GENOMIC DNA]</scope>
</reference>
<dbReference type="PANTHER" id="PTHR30189:SF1">
    <property type="entry name" value="LPS-ASSEMBLY PROTEIN LPTD"/>
    <property type="match status" value="1"/>
</dbReference>
<keyword evidence="5" id="KW-1185">Reference proteome</keyword>
<evidence type="ECO:0000256" key="1">
    <source>
        <dbReference type="SAM" id="SignalP"/>
    </source>
</evidence>
<dbReference type="OrthoDB" id="9760225at2"/>
<gene>
    <name evidence="4" type="ORF">NBG4_30030</name>
</gene>
<dbReference type="AlphaFoldDB" id="A0A2U3QGT9"/>
<organism evidence="4 5">
    <name type="scientific">Candidatus Sulfobium mesophilum</name>
    <dbReference type="NCBI Taxonomy" id="2016548"/>
    <lineage>
        <taxon>Bacteria</taxon>
        <taxon>Pseudomonadati</taxon>
        <taxon>Nitrospirota</taxon>
        <taxon>Nitrospiria</taxon>
        <taxon>Nitrospirales</taxon>
        <taxon>Nitrospiraceae</taxon>
        <taxon>Candidatus Sulfobium</taxon>
    </lineage>
</organism>
<dbReference type="InterPro" id="IPR050218">
    <property type="entry name" value="LptD"/>
</dbReference>
<evidence type="ECO:0000259" key="2">
    <source>
        <dbReference type="Pfam" id="PF04453"/>
    </source>
</evidence>
<feature type="domain" description="LPS-assembly protein LptD central" evidence="3">
    <location>
        <begin position="168"/>
        <end position="249"/>
    </location>
</feature>
<dbReference type="InterPro" id="IPR007543">
    <property type="entry name" value="LptD_C"/>
</dbReference>
<dbReference type="PANTHER" id="PTHR30189">
    <property type="entry name" value="LPS-ASSEMBLY PROTEIN"/>
    <property type="match status" value="1"/>
</dbReference>
<dbReference type="Proteomes" id="UP000245125">
    <property type="component" value="Unassembled WGS sequence"/>
</dbReference>
<name>A0A2U3QGT9_9BACT</name>